<dbReference type="GO" id="GO:0010508">
    <property type="term" value="P:positive regulation of autophagy"/>
    <property type="evidence" value="ECO:0007669"/>
    <property type="project" value="TreeGrafter"/>
</dbReference>
<dbReference type="EMBL" id="OVEO01000003">
    <property type="protein sequence ID" value="SPQ94573.1"/>
    <property type="molecule type" value="Genomic_DNA"/>
</dbReference>
<dbReference type="Proteomes" id="UP000290189">
    <property type="component" value="Unassembled WGS sequence"/>
</dbReference>
<dbReference type="AlphaFoldDB" id="A0A3P3Y331"/>
<feature type="domain" description="GATOR1 complex protein NPRL3 C-terminal HTH" evidence="3">
    <location>
        <begin position="430"/>
        <end position="476"/>
    </location>
</feature>
<dbReference type="Pfam" id="PF03666">
    <property type="entry name" value="NPR3"/>
    <property type="match status" value="2"/>
</dbReference>
<dbReference type="PANTHER" id="PTHR13153:SF5">
    <property type="entry name" value="GATOR COMPLEX PROTEIN NPRL3"/>
    <property type="match status" value="1"/>
</dbReference>
<evidence type="ECO:0000256" key="2">
    <source>
        <dbReference type="RuleBase" id="RU368069"/>
    </source>
</evidence>
<dbReference type="Pfam" id="PF24064">
    <property type="entry name" value="HTH_NPRL3"/>
    <property type="match status" value="1"/>
</dbReference>
<dbReference type="GO" id="GO:0034198">
    <property type="term" value="P:cellular response to amino acid starvation"/>
    <property type="evidence" value="ECO:0007669"/>
    <property type="project" value="TreeGrafter"/>
</dbReference>
<accession>A0A3P3Y331</accession>
<dbReference type="PANTHER" id="PTHR13153">
    <property type="entry name" value="CGTHBA PROTEIN -14 GENE PROTEIN"/>
    <property type="match status" value="1"/>
</dbReference>
<evidence type="ECO:0000259" key="3">
    <source>
        <dbReference type="Pfam" id="PF24064"/>
    </source>
</evidence>
<dbReference type="GO" id="GO:0038202">
    <property type="term" value="P:TORC1 signaling"/>
    <property type="evidence" value="ECO:0007669"/>
    <property type="project" value="TreeGrafter"/>
</dbReference>
<protein>
    <recommendedName>
        <fullName evidence="3">GATOR1 complex protein NPRL3 C-terminal HTH domain-containing protein</fullName>
    </recommendedName>
</protein>
<dbReference type="GO" id="GO:1904262">
    <property type="term" value="P:negative regulation of TORC1 signaling"/>
    <property type="evidence" value="ECO:0007669"/>
    <property type="project" value="TreeGrafter"/>
</dbReference>
<evidence type="ECO:0000313" key="5">
    <source>
        <dbReference type="Proteomes" id="UP000290189"/>
    </source>
</evidence>
<name>A0A3P3Y331_PLABS</name>
<dbReference type="GO" id="GO:1990130">
    <property type="term" value="C:GATOR1 complex"/>
    <property type="evidence" value="ECO:0007669"/>
    <property type="project" value="TreeGrafter"/>
</dbReference>
<geneLocation type="mitochondrion" evidence="4"/>
<dbReference type="InterPro" id="IPR005365">
    <property type="entry name" value="Npr3"/>
</dbReference>
<evidence type="ECO:0000256" key="1">
    <source>
        <dbReference type="ARBA" id="ARBA00010546"/>
    </source>
</evidence>
<proteinExistence type="inferred from homology"/>
<organism evidence="4 5">
    <name type="scientific">Plasmodiophora brassicae</name>
    <name type="common">Clubroot disease agent</name>
    <dbReference type="NCBI Taxonomy" id="37360"/>
    <lineage>
        <taxon>Eukaryota</taxon>
        <taxon>Sar</taxon>
        <taxon>Rhizaria</taxon>
        <taxon>Endomyxa</taxon>
        <taxon>Phytomyxea</taxon>
        <taxon>Plasmodiophorida</taxon>
        <taxon>Plasmodiophoridae</taxon>
        <taxon>Plasmodiophora</taxon>
    </lineage>
</organism>
<gene>
    <name evidence="4" type="ORF">PLBR_LOCUS1788</name>
</gene>
<comment type="similarity">
    <text evidence="1 2">Belongs to the NPR3 family.</text>
</comment>
<keyword evidence="4" id="KW-0496">Mitochondrion</keyword>
<dbReference type="InterPro" id="IPR056603">
    <property type="entry name" value="HTH_NPRL3"/>
</dbReference>
<sequence>MECYRSSGKQPLDVTQSVAWRCSFYTVAATVDDPDATMTRYRDLTAHMLLAVAGDRGHLVAFSCRSSDADTDELPGNARPQTVARLCCPKVHLCNRLLEFDIDNVKFVSWPVTVDNNDHMTTFNVVAALPKGAYSVRAQHIARATVTQLAAALIHEERRKNYVSNQVHLLLKTRDGDGDRNAQLRISTLARILMDVCQALANGHFRSVRVNDWIHVSVSDPPAAVDGAAVRPYQTVLLLDDAESIQAQLPDDASLSLRHLIRVANPMKSFRDISVDLGMPITHIVRLAAHLVHWGKARILNTLTKHTILTINSGAVVDRAACDSFGEAFPSRSLPDQLSRFAVPKRLEEHLRILGQAAQHQLITVIIYLLRRSLLVLLHTFVQLIPDQAGQANYPSTSVSLYPSSLDSTGSGRFVPTSPLMDVHTPSHPKSSKLKKLFNKLVPFFDGRHSIEEIMWRENLSRQEIAHVITEYSDRLCTCFHEGE</sequence>
<reference evidence="4 5" key="1">
    <citation type="submission" date="2018-03" db="EMBL/GenBank/DDBJ databases">
        <authorList>
            <person name="Fogelqvist J."/>
        </authorList>
    </citation>
    <scope>NUCLEOTIDE SEQUENCE [LARGE SCALE GENOMIC DNA]</scope>
</reference>
<evidence type="ECO:0000313" key="4">
    <source>
        <dbReference type="EMBL" id="SPQ94573.1"/>
    </source>
</evidence>